<name>A0ACC3BKZ1_PYRYE</name>
<comment type="caution">
    <text evidence="1">The sequence shown here is derived from an EMBL/GenBank/DDBJ whole genome shotgun (WGS) entry which is preliminary data.</text>
</comment>
<dbReference type="EMBL" id="CM020618">
    <property type="protein sequence ID" value="KAK1858369.1"/>
    <property type="molecule type" value="Genomic_DNA"/>
</dbReference>
<dbReference type="Proteomes" id="UP000798662">
    <property type="component" value="Chromosome 1"/>
</dbReference>
<evidence type="ECO:0000313" key="1">
    <source>
        <dbReference type="EMBL" id="KAK1858369.1"/>
    </source>
</evidence>
<keyword evidence="2" id="KW-1185">Reference proteome</keyword>
<protein>
    <submittedName>
        <fullName evidence="1">Uncharacterized protein</fullName>
    </submittedName>
</protein>
<accession>A0ACC3BKZ1</accession>
<proteinExistence type="predicted"/>
<reference evidence="1" key="1">
    <citation type="submission" date="2019-11" db="EMBL/GenBank/DDBJ databases">
        <title>Nori genome reveals adaptations in red seaweeds to the harsh intertidal environment.</title>
        <authorList>
            <person name="Wang D."/>
            <person name="Mao Y."/>
        </authorList>
    </citation>
    <scope>NUCLEOTIDE SEQUENCE</scope>
    <source>
        <tissue evidence="1">Gametophyte</tissue>
    </source>
</reference>
<evidence type="ECO:0000313" key="2">
    <source>
        <dbReference type="Proteomes" id="UP000798662"/>
    </source>
</evidence>
<gene>
    <name evidence="1" type="ORF">I4F81_000976</name>
</gene>
<sequence length="553" mass="57166">MLDVFIIGGGPAGALAALLLGTRDVGPAINAPPGTQPPSTNGKSAASVRVTLVEGGAPPAASLSGGRSFSYLIGPRGAAALSRVPALLSAVRAAGVPSRPLAITSLGTDGRVSVNPDLGRALQTRSATEPEPGTWLHRNVFMRLLYDALDEAVAAEEGGKRLRVRTGMSCVGLVAPFAPLTDEDVSRERRVAVPVDDDDDSREESVAFSSEATSAMATDADGRAVLTLRNNVTGAEEVVRPDLVIGADGARSVVRSALGGALGYKAPEEFSRLYPSPAADVAYRTLALKASPLLAFDGSLSAQPGMMYVCKGRSFNMGMLCVGSDPSLPRIGTVTQPMSSPLWQLSTVDEYWTAFEENFPTLPLREMVAEGAMEAFAAGLTVTFPTPLMPEALGGGVGTTGVVLTGDAAHTFPPDLGQGVNAALEDVGVLVDLLDEGGSAGAAAVAGTSPVTLAVAYHASRRDDVAALIRMMQVGAPYQYGQDKLRRAAWGLGVVARVRLANVAPALCAPPVFTAVNTTVPYSEIWRQEKATKRRLLGGVLAVAATVAAVLAR</sequence>
<organism evidence="1 2">
    <name type="scientific">Pyropia yezoensis</name>
    <name type="common">Susabi-nori</name>
    <name type="synonym">Porphyra yezoensis</name>
    <dbReference type="NCBI Taxonomy" id="2788"/>
    <lineage>
        <taxon>Eukaryota</taxon>
        <taxon>Rhodophyta</taxon>
        <taxon>Bangiophyceae</taxon>
        <taxon>Bangiales</taxon>
        <taxon>Bangiaceae</taxon>
        <taxon>Pyropia</taxon>
    </lineage>
</organism>